<keyword evidence="1" id="KW-1003">Cell membrane</keyword>
<comment type="caution">
    <text evidence="7">The sequence shown here is derived from an EMBL/GenBank/DDBJ whole genome shotgun (WGS) entry which is preliminary data.</text>
</comment>
<feature type="transmembrane region" description="Helical" evidence="5">
    <location>
        <begin position="50"/>
        <end position="70"/>
    </location>
</feature>
<dbReference type="RefSeq" id="WP_181411258.1">
    <property type="nucleotide sequence ID" value="NZ_BAAAOR010000023.1"/>
</dbReference>
<proteinExistence type="predicted"/>
<sequence>MANQEQKTSRISPRAVAGAVLAVLALVFVFQNTGEGRIEFLFWELTMPAWIWLLVVFAAGLAVGSLFPWLHRRKGD</sequence>
<evidence type="ECO:0000256" key="3">
    <source>
        <dbReference type="ARBA" id="ARBA00022989"/>
    </source>
</evidence>
<evidence type="ECO:0000256" key="1">
    <source>
        <dbReference type="ARBA" id="ARBA00022475"/>
    </source>
</evidence>
<dbReference type="InterPro" id="IPR010445">
    <property type="entry name" value="LapA_dom"/>
</dbReference>
<name>A0ABN2ALX2_9ACTN</name>
<keyword evidence="2 5" id="KW-0812">Transmembrane</keyword>
<accession>A0ABN2ALX2</accession>
<evidence type="ECO:0000313" key="8">
    <source>
        <dbReference type="Proteomes" id="UP001500842"/>
    </source>
</evidence>
<dbReference type="Pfam" id="PF06305">
    <property type="entry name" value="LapA_dom"/>
    <property type="match status" value="1"/>
</dbReference>
<dbReference type="EMBL" id="BAAAOR010000023">
    <property type="protein sequence ID" value="GAA1521444.1"/>
    <property type="molecule type" value="Genomic_DNA"/>
</dbReference>
<evidence type="ECO:0000259" key="6">
    <source>
        <dbReference type="Pfam" id="PF06305"/>
    </source>
</evidence>
<keyword evidence="8" id="KW-1185">Reference proteome</keyword>
<evidence type="ECO:0000256" key="2">
    <source>
        <dbReference type="ARBA" id="ARBA00022692"/>
    </source>
</evidence>
<gene>
    <name evidence="7" type="ORF">GCM10009788_26620</name>
</gene>
<organism evidence="7 8">
    <name type="scientific">Nocardioides humi</name>
    <dbReference type="NCBI Taxonomy" id="449461"/>
    <lineage>
        <taxon>Bacteria</taxon>
        <taxon>Bacillati</taxon>
        <taxon>Actinomycetota</taxon>
        <taxon>Actinomycetes</taxon>
        <taxon>Propionibacteriales</taxon>
        <taxon>Nocardioidaceae</taxon>
        <taxon>Nocardioides</taxon>
    </lineage>
</organism>
<reference evidence="7 8" key="1">
    <citation type="journal article" date="2019" name="Int. J. Syst. Evol. Microbiol.">
        <title>The Global Catalogue of Microorganisms (GCM) 10K type strain sequencing project: providing services to taxonomists for standard genome sequencing and annotation.</title>
        <authorList>
            <consortium name="The Broad Institute Genomics Platform"/>
            <consortium name="The Broad Institute Genome Sequencing Center for Infectious Disease"/>
            <person name="Wu L."/>
            <person name="Ma J."/>
        </authorList>
    </citation>
    <scope>NUCLEOTIDE SEQUENCE [LARGE SCALE GENOMIC DNA]</scope>
    <source>
        <strain evidence="7 8">JCM 14942</strain>
    </source>
</reference>
<evidence type="ECO:0000313" key="7">
    <source>
        <dbReference type="EMBL" id="GAA1521444.1"/>
    </source>
</evidence>
<feature type="domain" description="Lipopolysaccharide assembly protein A" evidence="6">
    <location>
        <begin position="31"/>
        <end position="71"/>
    </location>
</feature>
<dbReference type="Proteomes" id="UP001500842">
    <property type="component" value="Unassembled WGS sequence"/>
</dbReference>
<evidence type="ECO:0000256" key="5">
    <source>
        <dbReference type="SAM" id="Phobius"/>
    </source>
</evidence>
<keyword evidence="3 5" id="KW-1133">Transmembrane helix</keyword>
<evidence type="ECO:0000256" key="4">
    <source>
        <dbReference type="ARBA" id="ARBA00023136"/>
    </source>
</evidence>
<protein>
    <recommendedName>
        <fullName evidence="6">Lipopolysaccharide assembly protein A domain-containing protein</fullName>
    </recommendedName>
</protein>
<keyword evidence="4 5" id="KW-0472">Membrane</keyword>
<feature type="transmembrane region" description="Helical" evidence="5">
    <location>
        <begin position="12"/>
        <end position="30"/>
    </location>
</feature>